<dbReference type="GO" id="GO:0009298">
    <property type="term" value="P:GDP-mannose biosynthetic process"/>
    <property type="evidence" value="ECO:0007669"/>
    <property type="project" value="TreeGrafter"/>
</dbReference>
<evidence type="ECO:0000313" key="11">
    <source>
        <dbReference type="Proteomes" id="UP000317169"/>
    </source>
</evidence>
<sequence>MNKNYYAVIMAGGVGSRFWPVSTQAFPKQFHDILGTGDTLIQTTYKRLNKLVPQENILVLTNSAYKTLVQQQLPDLEENQIVLEPAMRNTAPCILLAALKIQEENPDALMMVAPSDHWIEDEKAFVENLQMAYDACQRQDLLMTLGIKPTFPNTGYGYIQYAEEGNTPIKPVVKFTEKPDYKTAQSFLEKGTYLWNAGIFIWSIKSITKAFEKHMTQLYTMFLEVKSALNTEKEESALLQFYPQAENLSIDYAIMEKADNVCVIPANFDWNDLGSWGALHEQLPKDENNNVVMQAKPHLINTKNTIVRTQKDKVTIIDGLEDYIVVENKKVLLIFPQDKQQEIKEIRSAIGQKYGEDLV</sequence>
<feature type="domain" description="Nucleotidyl transferase" evidence="8">
    <location>
        <begin position="7"/>
        <end position="287"/>
    </location>
</feature>
<dbReference type="InterPro" id="IPR049577">
    <property type="entry name" value="GMPP_N"/>
</dbReference>
<dbReference type="RefSeq" id="WP_141422564.1">
    <property type="nucleotide sequence ID" value="NZ_VIAR01000014.1"/>
</dbReference>
<dbReference type="PANTHER" id="PTHR46390">
    <property type="entry name" value="MANNOSE-1-PHOSPHATE GUANYLYLTRANSFERASE"/>
    <property type="match status" value="1"/>
</dbReference>
<feature type="domain" description="MannoseP isomerase/GMP-like beta-helix" evidence="9">
    <location>
        <begin position="300"/>
        <end position="346"/>
    </location>
</feature>
<dbReference type="OrthoDB" id="9806359at2"/>
<dbReference type="Pfam" id="PF22640">
    <property type="entry name" value="ManC_GMP_beta-helix"/>
    <property type="match status" value="1"/>
</dbReference>
<dbReference type="CDD" id="cd02509">
    <property type="entry name" value="GDP-M1P_Guanylyltransferase"/>
    <property type="match status" value="1"/>
</dbReference>
<dbReference type="InterPro" id="IPR029044">
    <property type="entry name" value="Nucleotide-diphossugar_trans"/>
</dbReference>
<comment type="caution">
    <text evidence="10">The sequence shown here is derived from an EMBL/GenBank/DDBJ whole genome shotgun (WGS) entry which is preliminary data.</text>
</comment>
<evidence type="ECO:0000256" key="6">
    <source>
        <dbReference type="ARBA" id="ARBA00023134"/>
    </source>
</evidence>
<keyword evidence="4 10" id="KW-0548">Nucleotidyltransferase</keyword>
<protein>
    <recommendedName>
        <fullName evidence="2">mannose-1-phosphate guanylyltransferase</fullName>
        <ecNumber evidence="2">2.7.7.13</ecNumber>
    </recommendedName>
</protein>
<dbReference type="AlphaFoldDB" id="A0A507ZB93"/>
<evidence type="ECO:0000256" key="1">
    <source>
        <dbReference type="ARBA" id="ARBA00006115"/>
    </source>
</evidence>
<evidence type="ECO:0000256" key="4">
    <source>
        <dbReference type="ARBA" id="ARBA00022695"/>
    </source>
</evidence>
<organism evidence="10 11">
    <name type="scientific">Haloflavibacter putidus</name>
    <dbReference type="NCBI Taxonomy" id="2576776"/>
    <lineage>
        <taxon>Bacteria</taxon>
        <taxon>Pseudomonadati</taxon>
        <taxon>Bacteroidota</taxon>
        <taxon>Flavobacteriia</taxon>
        <taxon>Flavobacteriales</taxon>
        <taxon>Flavobacteriaceae</taxon>
        <taxon>Haloflavibacter</taxon>
    </lineage>
</organism>
<dbReference type="InterPro" id="IPR054566">
    <property type="entry name" value="ManC/GMP-like_b-helix"/>
</dbReference>
<dbReference type="Proteomes" id="UP000317169">
    <property type="component" value="Unassembled WGS sequence"/>
</dbReference>
<comment type="catalytic activity">
    <reaction evidence="7">
        <text>alpha-D-mannose 1-phosphate + GTP + H(+) = GDP-alpha-D-mannose + diphosphate</text>
        <dbReference type="Rhea" id="RHEA:15229"/>
        <dbReference type="ChEBI" id="CHEBI:15378"/>
        <dbReference type="ChEBI" id="CHEBI:33019"/>
        <dbReference type="ChEBI" id="CHEBI:37565"/>
        <dbReference type="ChEBI" id="CHEBI:57527"/>
        <dbReference type="ChEBI" id="CHEBI:58409"/>
        <dbReference type="EC" id="2.7.7.13"/>
    </reaction>
</comment>
<gene>
    <name evidence="10" type="ORF">FKR84_12020</name>
</gene>
<evidence type="ECO:0000259" key="8">
    <source>
        <dbReference type="Pfam" id="PF00483"/>
    </source>
</evidence>
<evidence type="ECO:0000256" key="3">
    <source>
        <dbReference type="ARBA" id="ARBA00022679"/>
    </source>
</evidence>
<dbReference type="PANTHER" id="PTHR46390:SF1">
    <property type="entry name" value="MANNOSE-1-PHOSPHATE GUANYLYLTRANSFERASE"/>
    <property type="match status" value="1"/>
</dbReference>
<comment type="similarity">
    <text evidence="1">Belongs to the mannose-6-phosphate isomerase type 2 family.</text>
</comment>
<name>A0A507ZB93_9FLAO</name>
<dbReference type="SUPFAM" id="SSF53448">
    <property type="entry name" value="Nucleotide-diphospho-sugar transferases"/>
    <property type="match status" value="1"/>
</dbReference>
<keyword evidence="11" id="KW-1185">Reference proteome</keyword>
<evidence type="ECO:0000259" key="9">
    <source>
        <dbReference type="Pfam" id="PF22640"/>
    </source>
</evidence>
<dbReference type="EMBL" id="VIAR01000014">
    <property type="protein sequence ID" value="TQD34359.1"/>
    <property type="molecule type" value="Genomic_DNA"/>
</dbReference>
<dbReference type="Pfam" id="PF00483">
    <property type="entry name" value="NTP_transferase"/>
    <property type="match status" value="1"/>
</dbReference>
<dbReference type="Gene3D" id="3.90.550.10">
    <property type="entry name" value="Spore Coat Polysaccharide Biosynthesis Protein SpsA, Chain A"/>
    <property type="match status" value="1"/>
</dbReference>
<evidence type="ECO:0000313" key="10">
    <source>
        <dbReference type="EMBL" id="TQD34359.1"/>
    </source>
</evidence>
<dbReference type="InterPro" id="IPR051161">
    <property type="entry name" value="Mannose-6P_isomerase_type2"/>
</dbReference>
<evidence type="ECO:0000256" key="5">
    <source>
        <dbReference type="ARBA" id="ARBA00022741"/>
    </source>
</evidence>
<accession>A0A507ZB93</accession>
<dbReference type="InterPro" id="IPR005835">
    <property type="entry name" value="NTP_transferase_dom"/>
</dbReference>
<keyword evidence="3 10" id="KW-0808">Transferase</keyword>
<dbReference type="GO" id="GO:0004475">
    <property type="term" value="F:mannose-1-phosphate guanylyltransferase (GTP) activity"/>
    <property type="evidence" value="ECO:0007669"/>
    <property type="project" value="UniProtKB-EC"/>
</dbReference>
<dbReference type="GO" id="GO:0005525">
    <property type="term" value="F:GTP binding"/>
    <property type="evidence" value="ECO:0007669"/>
    <property type="project" value="UniProtKB-KW"/>
</dbReference>
<evidence type="ECO:0000256" key="7">
    <source>
        <dbReference type="ARBA" id="ARBA00047343"/>
    </source>
</evidence>
<proteinExistence type="inferred from homology"/>
<evidence type="ECO:0000256" key="2">
    <source>
        <dbReference type="ARBA" id="ARBA00012387"/>
    </source>
</evidence>
<reference evidence="10 11" key="1">
    <citation type="submission" date="2019-06" db="EMBL/GenBank/DDBJ databases">
        <title>Flavibacter putida gen. nov., sp. nov., a novel marine bacterium of the family Flavobacteriaceae isolated from coastal seawater.</title>
        <authorList>
            <person name="Feng X."/>
        </authorList>
    </citation>
    <scope>NUCLEOTIDE SEQUENCE [LARGE SCALE GENOMIC DNA]</scope>
    <source>
        <strain evidence="10 11">PLHSN227</strain>
    </source>
</reference>
<dbReference type="EC" id="2.7.7.13" evidence="2"/>
<dbReference type="SUPFAM" id="SSF159283">
    <property type="entry name" value="Guanosine diphospho-D-mannose pyrophosphorylase/mannose-6-phosphate isomerase linker domain"/>
    <property type="match status" value="1"/>
</dbReference>
<dbReference type="FunFam" id="3.90.550.10:FF:000046">
    <property type="entry name" value="Mannose-1-phosphate guanylyltransferase (GDP)"/>
    <property type="match status" value="1"/>
</dbReference>
<keyword evidence="5" id="KW-0547">Nucleotide-binding</keyword>
<keyword evidence="6" id="KW-0342">GTP-binding</keyword>